<accession>A0A811UPQ9</accession>
<evidence type="ECO:0000313" key="2">
    <source>
        <dbReference type="EMBL" id="CAD6999777.1"/>
    </source>
</evidence>
<proteinExistence type="predicted"/>
<evidence type="ECO:0000256" key="1">
    <source>
        <dbReference type="SAM" id="MobiDB-lite"/>
    </source>
</evidence>
<gene>
    <name evidence="2" type="ORF">CCAP1982_LOCUS8301</name>
</gene>
<protein>
    <submittedName>
        <fullName evidence="2">(Mediterranean fruit fly) hypothetical protein</fullName>
    </submittedName>
</protein>
<dbReference type="Proteomes" id="UP000606786">
    <property type="component" value="Unassembled WGS sequence"/>
</dbReference>
<name>A0A811UPQ9_CERCA</name>
<keyword evidence="3" id="KW-1185">Reference proteome</keyword>
<evidence type="ECO:0000313" key="3">
    <source>
        <dbReference type="Proteomes" id="UP000606786"/>
    </source>
</evidence>
<dbReference type="AlphaFoldDB" id="A0A811UPQ9"/>
<feature type="compositionally biased region" description="Low complexity" evidence="1">
    <location>
        <begin position="11"/>
        <end position="23"/>
    </location>
</feature>
<organism evidence="2 3">
    <name type="scientific">Ceratitis capitata</name>
    <name type="common">Mediterranean fruit fly</name>
    <name type="synonym">Tephritis capitata</name>
    <dbReference type="NCBI Taxonomy" id="7213"/>
    <lineage>
        <taxon>Eukaryota</taxon>
        <taxon>Metazoa</taxon>
        <taxon>Ecdysozoa</taxon>
        <taxon>Arthropoda</taxon>
        <taxon>Hexapoda</taxon>
        <taxon>Insecta</taxon>
        <taxon>Pterygota</taxon>
        <taxon>Neoptera</taxon>
        <taxon>Endopterygota</taxon>
        <taxon>Diptera</taxon>
        <taxon>Brachycera</taxon>
        <taxon>Muscomorpha</taxon>
        <taxon>Tephritoidea</taxon>
        <taxon>Tephritidae</taxon>
        <taxon>Ceratitis</taxon>
        <taxon>Ceratitis</taxon>
    </lineage>
</organism>
<reference evidence="2" key="1">
    <citation type="submission" date="2020-11" db="EMBL/GenBank/DDBJ databases">
        <authorList>
            <person name="Whitehead M."/>
        </authorList>
    </citation>
    <scope>NUCLEOTIDE SEQUENCE</scope>
    <source>
        <strain evidence="2">EGII</strain>
    </source>
</reference>
<sequence length="102" mass="11737">MKLQQKKSRQITKNNNNTIINAPPLKPNRPKKNPLNRAKNHFQPNQLFTDRKRRRASNNTVQHTTLICRTGSSLLGLDSKTTISNAVNQLSVVFVFTFLFLY</sequence>
<feature type="region of interest" description="Disordered" evidence="1">
    <location>
        <begin position="1"/>
        <end position="43"/>
    </location>
</feature>
<feature type="compositionally biased region" description="Basic residues" evidence="1">
    <location>
        <begin position="1"/>
        <end position="10"/>
    </location>
</feature>
<comment type="caution">
    <text evidence="2">The sequence shown here is derived from an EMBL/GenBank/DDBJ whole genome shotgun (WGS) entry which is preliminary data.</text>
</comment>
<feature type="compositionally biased region" description="Basic residues" evidence="1">
    <location>
        <begin position="28"/>
        <end position="40"/>
    </location>
</feature>
<dbReference type="EMBL" id="CAJHJT010000012">
    <property type="protein sequence ID" value="CAD6999777.1"/>
    <property type="molecule type" value="Genomic_DNA"/>
</dbReference>